<dbReference type="PROSITE" id="PS50005">
    <property type="entry name" value="TPR"/>
    <property type="match status" value="2"/>
</dbReference>
<comment type="caution">
    <text evidence="5">The sequence shown here is derived from an EMBL/GenBank/DDBJ whole genome shotgun (WGS) entry which is preliminary data.</text>
</comment>
<dbReference type="SMART" id="SM00028">
    <property type="entry name" value="TPR"/>
    <property type="match status" value="4"/>
</dbReference>
<evidence type="ECO:0000256" key="3">
    <source>
        <dbReference type="PROSITE-ProRule" id="PRU00339"/>
    </source>
</evidence>
<name>A0A9X0QCT9_9BACT</name>
<gene>
    <name evidence="5" type="ORF">HDF14_001578</name>
</gene>
<feature type="repeat" description="TPR" evidence="3">
    <location>
        <begin position="193"/>
        <end position="226"/>
    </location>
</feature>
<keyword evidence="2 3" id="KW-0802">TPR repeat</keyword>
<feature type="chain" id="PRO_5040962914" evidence="4">
    <location>
        <begin position="26"/>
        <end position="538"/>
    </location>
</feature>
<proteinExistence type="predicted"/>
<dbReference type="InterPro" id="IPR013784">
    <property type="entry name" value="Carb-bd-like_fold"/>
</dbReference>
<dbReference type="RefSeq" id="WP_183975079.1">
    <property type="nucleotide sequence ID" value="NZ_JACHEB010000003.1"/>
</dbReference>
<evidence type="ECO:0000256" key="2">
    <source>
        <dbReference type="ARBA" id="ARBA00022803"/>
    </source>
</evidence>
<organism evidence="5 6">
    <name type="scientific">Tunturiibacter gelidiferens</name>
    <dbReference type="NCBI Taxonomy" id="3069689"/>
    <lineage>
        <taxon>Bacteria</taxon>
        <taxon>Pseudomonadati</taxon>
        <taxon>Acidobacteriota</taxon>
        <taxon>Terriglobia</taxon>
        <taxon>Terriglobales</taxon>
        <taxon>Acidobacteriaceae</taxon>
        <taxon>Tunturiibacter</taxon>
    </lineage>
</organism>
<dbReference type="SUPFAM" id="SSF49452">
    <property type="entry name" value="Starch-binding domain-like"/>
    <property type="match status" value="1"/>
</dbReference>
<keyword evidence="4" id="KW-0732">Signal</keyword>
<keyword evidence="1" id="KW-0677">Repeat</keyword>
<accession>A0A9X0QCT9</accession>
<dbReference type="InterPro" id="IPR019734">
    <property type="entry name" value="TPR_rpt"/>
</dbReference>
<dbReference type="PANTHER" id="PTHR45586:SF1">
    <property type="entry name" value="LIPOPOLYSACCHARIDE ASSEMBLY PROTEIN B"/>
    <property type="match status" value="1"/>
</dbReference>
<dbReference type="EMBL" id="JACHEB010000003">
    <property type="protein sequence ID" value="MBB5327972.1"/>
    <property type="molecule type" value="Genomic_DNA"/>
</dbReference>
<keyword evidence="6" id="KW-1185">Reference proteome</keyword>
<dbReference type="Gene3D" id="1.25.40.10">
    <property type="entry name" value="Tetratricopeptide repeat domain"/>
    <property type="match status" value="2"/>
</dbReference>
<dbReference type="Proteomes" id="UP000535182">
    <property type="component" value="Unassembled WGS sequence"/>
</dbReference>
<dbReference type="PROSITE" id="PS50293">
    <property type="entry name" value="TPR_REGION"/>
    <property type="match status" value="1"/>
</dbReference>
<evidence type="ECO:0000313" key="5">
    <source>
        <dbReference type="EMBL" id="MBB5327972.1"/>
    </source>
</evidence>
<evidence type="ECO:0000256" key="1">
    <source>
        <dbReference type="ARBA" id="ARBA00022737"/>
    </source>
</evidence>
<feature type="signal peptide" evidence="4">
    <location>
        <begin position="1"/>
        <end position="25"/>
    </location>
</feature>
<dbReference type="AlphaFoldDB" id="A0A9X0QCT9"/>
<feature type="repeat" description="TPR" evidence="3">
    <location>
        <begin position="436"/>
        <end position="469"/>
    </location>
</feature>
<dbReference type="PANTHER" id="PTHR45586">
    <property type="entry name" value="TPR REPEAT-CONTAINING PROTEIN PA4667"/>
    <property type="match status" value="1"/>
</dbReference>
<reference evidence="5 6" key="1">
    <citation type="submission" date="2020-08" db="EMBL/GenBank/DDBJ databases">
        <title>Genomic Encyclopedia of Type Strains, Phase IV (KMG-V): Genome sequencing to study the core and pangenomes of soil and plant-associated prokaryotes.</title>
        <authorList>
            <person name="Whitman W."/>
        </authorList>
    </citation>
    <scope>NUCLEOTIDE SEQUENCE [LARGE SCALE GENOMIC DNA]</scope>
    <source>
        <strain evidence="5 6">X5P2</strain>
    </source>
</reference>
<dbReference type="Pfam" id="PF13620">
    <property type="entry name" value="CarboxypepD_reg"/>
    <property type="match status" value="1"/>
</dbReference>
<protein>
    <submittedName>
        <fullName evidence="5">Flp pilus assembly protein TadD</fullName>
    </submittedName>
</protein>
<dbReference type="InterPro" id="IPR013105">
    <property type="entry name" value="TPR_2"/>
</dbReference>
<dbReference type="Gene3D" id="2.60.40.1120">
    <property type="entry name" value="Carboxypeptidase-like, regulatory domain"/>
    <property type="match status" value="1"/>
</dbReference>
<evidence type="ECO:0000256" key="4">
    <source>
        <dbReference type="SAM" id="SignalP"/>
    </source>
</evidence>
<sequence>MPSRLALGRCVLPVLLLLSLNEVSAQTSGSISGSVRDSSGSMLPGISLTLSESGSATSSIHTTTDKLGAFHFDHIALGSYRLSTDQPGDTIALNTPVVLSAETPALHRDLTLTSASDSPKKPPPALQLQAAGIRGYIDPGGYSAPAGAAAASKLIQGAADLNRPSNDADQDIDAACSHETTLLKAVLDRPNNTAVHRRLGQYYLAQHQSEKALAELQRARILDEHDPETLVSLAVTLLQMRQFAKAHDLLVANASGADQAEIHRLLARSDEGVGAFQQASLEYQAAAALEPTEADFYGAGYELILAGSAAAAVKVFDAGTARYPGSITLLLGMGTADFLLGQSAEATRIFLRCATLHPDDSRLYPFLSASFTISGTDPDAVESTFARYYQLHPQDANAAYFYALMLVHRNSADTNRASVDAETLFKRAIRLEPLFAKAHLQLGNVYLDARDYTRAAEEFATALRLDPGLWETRYKLSAAYKRTGQPALADQQMRLFLAKKSQNASEDQASGPQLEEFLSVFAKPNPKPNPNAACAVRN</sequence>
<dbReference type="InterPro" id="IPR011990">
    <property type="entry name" value="TPR-like_helical_dom_sf"/>
</dbReference>
<dbReference type="InterPro" id="IPR051012">
    <property type="entry name" value="CellSynth/LPSAsmb/PSIAsmb"/>
</dbReference>
<dbReference type="GO" id="GO:0030246">
    <property type="term" value="F:carbohydrate binding"/>
    <property type="evidence" value="ECO:0007669"/>
    <property type="project" value="InterPro"/>
</dbReference>
<dbReference type="Pfam" id="PF07719">
    <property type="entry name" value="TPR_2"/>
    <property type="match status" value="1"/>
</dbReference>
<dbReference type="SUPFAM" id="SSF48452">
    <property type="entry name" value="TPR-like"/>
    <property type="match status" value="2"/>
</dbReference>
<evidence type="ECO:0000313" key="6">
    <source>
        <dbReference type="Proteomes" id="UP000535182"/>
    </source>
</evidence>